<comment type="catalytic activity">
    <reaction evidence="6 7">
        <text>a D-alpha-amino acid + A + H2O = a 2-oxocarboxylate + AH2 + NH4(+)</text>
        <dbReference type="Rhea" id="RHEA:18125"/>
        <dbReference type="ChEBI" id="CHEBI:13193"/>
        <dbReference type="ChEBI" id="CHEBI:15377"/>
        <dbReference type="ChEBI" id="CHEBI:17499"/>
        <dbReference type="ChEBI" id="CHEBI:28938"/>
        <dbReference type="ChEBI" id="CHEBI:35179"/>
        <dbReference type="ChEBI" id="CHEBI:59871"/>
    </reaction>
</comment>
<dbReference type="EC" id="1.4.99.-" evidence="7"/>
<dbReference type="Proteomes" id="UP001179361">
    <property type="component" value="Unassembled WGS sequence"/>
</dbReference>
<dbReference type="PANTHER" id="PTHR13847">
    <property type="entry name" value="SARCOSINE DEHYDROGENASE-RELATED"/>
    <property type="match status" value="1"/>
</dbReference>
<dbReference type="RefSeq" id="WP_231058590.1">
    <property type="nucleotide sequence ID" value="NZ_JAJNOC010000004.1"/>
</dbReference>
<dbReference type="InterPro" id="IPR023080">
    <property type="entry name" value="DadA"/>
</dbReference>
<evidence type="ECO:0000313" key="9">
    <source>
        <dbReference type="EMBL" id="MCD2517287.1"/>
    </source>
</evidence>
<reference evidence="9" key="1">
    <citation type="submission" date="2021-11" db="EMBL/GenBank/DDBJ databases">
        <title>The complete genome of Massilia sp sp. G4R7.</title>
        <authorList>
            <person name="Liu L."/>
            <person name="Yue J."/>
            <person name="Yuan J."/>
            <person name="Yang F."/>
            <person name="Li L."/>
        </authorList>
    </citation>
    <scope>NUCLEOTIDE SEQUENCE</scope>
    <source>
        <strain evidence="9">G4R7</strain>
    </source>
</reference>
<dbReference type="SUPFAM" id="SSF51905">
    <property type="entry name" value="FAD/NAD(P)-binding domain"/>
    <property type="match status" value="1"/>
</dbReference>
<evidence type="ECO:0000256" key="2">
    <source>
        <dbReference type="ARBA" id="ARBA00009410"/>
    </source>
</evidence>
<dbReference type="EMBL" id="JAJNOC010000004">
    <property type="protein sequence ID" value="MCD2517287.1"/>
    <property type="molecule type" value="Genomic_DNA"/>
</dbReference>
<feature type="domain" description="FAD dependent oxidoreductase" evidence="8">
    <location>
        <begin position="2"/>
        <end position="396"/>
    </location>
</feature>
<proteinExistence type="inferred from homology"/>
<evidence type="ECO:0000256" key="7">
    <source>
        <dbReference type="HAMAP-Rule" id="MF_01202"/>
    </source>
</evidence>
<dbReference type="NCBIfam" id="NF001933">
    <property type="entry name" value="PRK00711.1"/>
    <property type="match status" value="1"/>
</dbReference>
<comment type="similarity">
    <text evidence="2 7">Belongs to the DadA oxidoreductase family.</text>
</comment>
<dbReference type="InterPro" id="IPR036188">
    <property type="entry name" value="FAD/NAD-bd_sf"/>
</dbReference>
<evidence type="ECO:0000313" key="10">
    <source>
        <dbReference type="Proteomes" id="UP001179361"/>
    </source>
</evidence>
<dbReference type="PANTHER" id="PTHR13847:SF280">
    <property type="entry name" value="D-AMINO ACID DEHYDROGENASE"/>
    <property type="match status" value="1"/>
</dbReference>
<dbReference type="InterPro" id="IPR006076">
    <property type="entry name" value="FAD-dep_OxRdtase"/>
</dbReference>
<keyword evidence="3 7" id="KW-0285">Flavoprotein</keyword>
<evidence type="ECO:0000256" key="5">
    <source>
        <dbReference type="ARBA" id="ARBA00023002"/>
    </source>
</evidence>
<comment type="function">
    <text evidence="7">Oxidative deamination of D-amino acids.</text>
</comment>
<dbReference type="Gene3D" id="3.30.9.10">
    <property type="entry name" value="D-Amino Acid Oxidase, subunit A, domain 2"/>
    <property type="match status" value="1"/>
</dbReference>
<dbReference type="HAMAP" id="MF_01202">
    <property type="entry name" value="DadA"/>
    <property type="match status" value="1"/>
</dbReference>
<dbReference type="SUPFAM" id="SSF54373">
    <property type="entry name" value="FAD-linked reductases, C-terminal domain"/>
    <property type="match status" value="1"/>
</dbReference>
<organism evidence="9 10">
    <name type="scientific">Massilia phyllostachyos</name>
    <dbReference type="NCBI Taxonomy" id="2898585"/>
    <lineage>
        <taxon>Bacteria</taxon>
        <taxon>Pseudomonadati</taxon>
        <taxon>Pseudomonadota</taxon>
        <taxon>Betaproteobacteria</taxon>
        <taxon>Burkholderiales</taxon>
        <taxon>Oxalobacteraceae</taxon>
        <taxon>Telluria group</taxon>
        <taxon>Massilia</taxon>
    </lineage>
</organism>
<dbReference type="Gene3D" id="3.50.50.60">
    <property type="entry name" value="FAD/NAD(P)-binding domain"/>
    <property type="match status" value="2"/>
</dbReference>
<dbReference type="Pfam" id="PF01266">
    <property type="entry name" value="DAO"/>
    <property type="match status" value="1"/>
</dbReference>
<evidence type="ECO:0000256" key="6">
    <source>
        <dbReference type="ARBA" id="ARBA00047884"/>
    </source>
</evidence>
<evidence type="ECO:0000256" key="1">
    <source>
        <dbReference type="ARBA" id="ARBA00001974"/>
    </source>
</evidence>
<comment type="cofactor">
    <cofactor evidence="1 7">
        <name>FAD</name>
        <dbReference type="ChEBI" id="CHEBI:57692"/>
    </cofactor>
</comment>
<evidence type="ECO:0000259" key="8">
    <source>
        <dbReference type="Pfam" id="PF01266"/>
    </source>
</evidence>
<evidence type="ECO:0000256" key="3">
    <source>
        <dbReference type="ARBA" id="ARBA00022630"/>
    </source>
</evidence>
<comment type="caution">
    <text evidence="9">The sequence shown here is derived from an EMBL/GenBank/DDBJ whole genome shotgun (WGS) entry which is preliminary data.</text>
</comment>
<keyword evidence="4 7" id="KW-0274">FAD</keyword>
<protein>
    <recommendedName>
        <fullName evidence="7">D-amino acid dehydrogenase</fullName>
        <ecNumber evidence="7">1.4.99.-</ecNumber>
    </recommendedName>
</protein>
<feature type="binding site" evidence="7">
    <location>
        <begin position="3"/>
        <end position="17"/>
    </location>
    <ligand>
        <name>FAD</name>
        <dbReference type="ChEBI" id="CHEBI:57692"/>
    </ligand>
</feature>
<keyword evidence="5 7" id="KW-0560">Oxidoreductase</keyword>
<accession>A0ABS8Q6B0</accession>
<name>A0ABS8Q6B0_9BURK</name>
<keyword evidence="10" id="KW-1185">Reference proteome</keyword>
<sequence length="429" mass="46745">MRVLVLGSGVIGVSTAYYLAKAGHDVTVIDRQPGPALETSFANAGQISPGYASPWAAPGIPLKAAKWLFQKHAPLAIRPDGSLFQLQWMWQMVRNCTADRYAVNKERMVRLAEYSRDCIRTLRAETGIAYEGRSLGTIQLFRTQQQLDGAAKDIEVLRDAGVEYELLQGRELGKAEPALGNHATLVGGLRLPNDETGDCQLFTTRLTAMARDLGVRFEFDTSIQALDISNGQITGVRTAKGTLSADRYVLALGSYSRLLLKDQFTLPVYPLKGYSITVPITDESRAPVSTILDESYKIAVTRFENRIRVGGMAEIAGYSKYLNPARRETLEMVVNDLFPGAGDTRQASFWTGLRPMTPDSTPVVGPTPLRNLFINTGHGTLGWTMACGAAAVIADLVSGKQPAIRADDLAVFRYAGVPPRRPAPELVKA</sequence>
<evidence type="ECO:0000256" key="4">
    <source>
        <dbReference type="ARBA" id="ARBA00022827"/>
    </source>
</evidence>
<gene>
    <name evidence="7" type="primary">dadA</name>
    <name evidence="9" type="ORF">LQ564_13315</name>
</gene>